<dbReference type="Gene3D" id="1.10.220.30">
    <property type="match status" value="3"/>
</dbReference>
<evidence type="ECO:0000256" key="3">
    <source>
        <dbReference type="ARBA" id="ARBA00010299"/>
    </source>
</evidence>
<evidence type="ECO:0000256" key="7">
    <source>
        <dbReference type="ARBA" id="ARBA00022779"/>
    </source>
</evidence>
<protein>
    <recommendedName>
        <fullName evidence="4">Flagellar motor switch protein FliG</fullName>
    </recommendedName>
</protein>
<dbReference type="Pfam" id="PF01706">
    <property type="entry name" value="FliG_C"/>
    <property type="match status" value="1"/>
</dbReference>
<dbReference type="GO" id="GO:0071973">
    <property type="term" value="P:bacterial-type flagellum-dependent cell motility"/>
    <property type="evidence" value="ECO:0007669"/>
    <property type="project" value="InterPro"/>
</dbReference>
<dbReference type="InterPro" id="IPR011002">
    <property type="entry name" value="FliG_a-hlx"/>
</dbReference>
<sequence length="338" mass="38296">MATGDLNPDKLNGPQKAAIFLLAMGEEYTMKFFRGLDESIIKKIGKYMSEINYISAEVSKKVMDEFLYNFDSSTNLVLSGEDFLKQVVNKTLDKDAAREVFQVIGSRSTKVPFSDLAYISTENLMSIIHGEHPQTIALVLSYLPSEKAAEIIALFSEELMTDISYRLLQIGQVDQAIVFELDEIIRKDLTKIGTASRKFDGIEKLADILNEVDGKTEEIVLSHIENEDSELAAMIRQKMFVFEDLLQLDNKNFRDILQNVDNQMLIKALRTATEDMKEKIFGNLSERAAEMLREDMEVMGPIKLSEVEEAQQELIKTAKRLEAEGRIVLTKGKEDVFV</sequence>
<dbReference type="InterPro" id="IPR023087">
    <property type="entry name" value="Flg_Motor_Flig_C"/>
</dbReference>
<dbReference type="GO" id="GO:0003774">
    <property type="term" value="F:cytoskeletal motor activity"/>
    <property type="evidence" value="ECO:0007669"/>
    <property type="project" value="InterPro"/>
</dbReference>
<dbReference type="InterPro" id="IPR028263">
    <property type="entry name" value="FliG_N"/>
</dbReference>
<dbReference type="SUPFAM" id="SSF48029">
    <property type="entry name" value="FliG"/>
    <property type="match status" value="2"/>
</dbReference>
<dbReference type="InterPro" id="IPR032779">
    <property type="entry name" value="FliG_M"/>
</dbReference>
<dbReference type="Pfam" id="PF14842">
    <property type="entry name" value="FliG_N"/>
    <property type="match status" value="1"/>
</dbReference>
<evidence type="ECO:0000256" key="2">
    <source>
        <dbReference type="ARBA" id="ARBA00004413"/>
    </source>
</evidence>
<feature type="domain" description="Flagellar motor switch protein FliG C-terminal" evidence="10">
    <location>
        <begin position="223"/>
        <end position="329"/>
    </location>
</feature>
<dbReference type="PRINTS" id="PR00954">
    <property type="entry name" value="FLGMOTORFLIG"/>
</dbReference>
<keyword evidence="9" id="KW-0975">Bacterial flagellum</keyword>
<dbReference type="PANTHER" id="PTHR30534:SF0">
    <property type="entry name" value="FLAGELLAR MOTOR SWITCH PROTEIN FLIG"/>
    <property type="match status" value="1"/>
</dbReference>
<proteinExistence type="inferred from homology"/>
<evidence type="ECO:0000256" key="9">
    <source>
        <dbReference type="ARBA" id="ARBA00023143"/>
    </source>
</evidence>
<accession>A0A8J6NRK7</accession>
<organism evidence="13 14">
    <name type="scientific">Candidatus Desulfatibia vada</name>
    <dbReference type="NCBI Taxonomy" id="2841696"/>
    <lineage>
        <taxon>Bacteria</taxon>
        <taxon>Pseudomonadati</taxon>
        <taxon>Thermodesulfobacteriota</taxon>
        <taxon>Desulfobacteria</taxon>
        <taxon>Desulfobacterales</taxon>
        <taxon>Desulfobacterales incertae sedis</taxon>
        <taxon>Candidatus Desulfatibia</taxon>
    </lineage>
</organism>
<comment type="similarity">
    <text evidence="3">Belongs to the FliG family.</text>
</comment>
<dbReference type="EMBL" id="JACNIG010000216">
    <property type="protein sequence ID" value="MBC8432316.1"/>
    <property type="molecule type" value="Genomic_DNA"/>
</dbReference>
<dbReference type="GO" id="GO:0006935">
    <property type="term" value="P:chemotaxis"/>
    <property type="evidence" value="ECO:0007669"/>
    <property type="project" value="UniProtKB-KW"/>
</dbReference>
<evidence type="ECO:0000256" key="5">
    <source>
        <dbReference type="ARBA" id="ARBA00022475"/>
    </source>
</evidence>
<gene>
    <name evidence="13" type="primary">fliG</name>
    <name evidence="13" type="ORF">H8D96_10390</name>
</gene>
<keyword evidence="5" id="KW-1003">Cell membrane</keyword>
<evidence type="ECO:0000256" key="6">
    <source>
        <dbReference type="ARBA" id="ARBA00022500"/>
    </source>
</evidence>
<dbReference type="GO" id="GO:0009425">
    <property type="term" value="C:bacterial-type flagellum basal body"/>
    <property type="evidence" value="ECO:0007669"/>
    <property type="project" value="UniProtKB-SubCell"/>
</dbReference>
<dbReference type="AlphaFoldDB" id="A0A8J6NRK7"/>
<comment type="subcellular location">
    <subcellularLocation>
        <location evidence="1">Bacterial flagellum basal body</location>
    </subcellularLocation>
    <subcellularLocation>
        <location evidence="2">Cell membrane</location>
        <topology evidence="2">Peripheral membrane protein</topology>
        <orientation evidence="2">Cytoplasmic side</orientation>
    </subcellularLocation>
</comment>
<dbReference type="PANTHER" id="PTHR30534">
    <property type="entry name" value="FLAGELLAR MOTOR SWITCH PROTEIN FLIG"/>
    <property type="match status" value="1"/>
</dbReference>
<dbReference type="Proteomes" id="UP000605201">
    <property type="component" value="Unassembled WGS sequence"/>
</dbReference>
<evidence type="ECO:0000259" key="11">
    <source>
        <dbReference type="Pfam" id="PF14841"/>
    </source>
</evidence>
<keyword evidence="6" id="KW-0145">Chemotaxis</keyword>
<dbReference type="InterPro" id="IPR000090">
    <property type="entry name" value="Flg_Motor_Flig"/>
</dbReference>
<dbReference type="Pfam" id="PF14841">
    <property type="entry name" value="FliG_M"/>
    <property type="match status" value="1"/>
</dbReference>
<evidence type="ECO:0000259" key="10">
    <source>
        <dbReference type="Pfam" id="PF01706"/>
    </source>
</evidence>
<evidence type="ECO:0000256" key="8">
    <source>
        <dbReference type="ARBA" id="ARBA00023136"/>
    </source>
</evidence>
<keyword evidence="7" id="KW-0283">Flagellar rotation</keyword>
<keyword evidence="13" id="KW-0282">Flagellum</keyword>
<comment type="caution">
    <text evidence="13">The sequence shown here is derived from an EMBL/GenBank/DDBJ whole genome shotgun (WGS) entry which is preliminary data.</text>
</comment>
<keyword evidence="13" id="KW-0966">Cell projection</keyword>
<evidence type="ECO:0000256" key="4">
    <source>
        <dbReference type="ARBA" id="ARBA00021870"/>
    </source>
</evidence>
<name>A0A8J6NRK7_9BACT</name>
<evidence type="ECO:0000313" key="13">
    <source>
        <dbReference type="EMBL" id="MBC8432316.1"/>
    </source>
</evidence>
<feature type="domain" description="Flagellar motor switch protein FliG middle" evidence="11">
    <location>
        <begin position="122"/>
        <end position="194"/>
    </location>
</feature>
<dbReference type="GO" id="GO:0005886">
    <property type="term" value="C:plasma membrane"/>
    <property type="evidence" value="ECO:0007669"/>
    <property type="project" value="UniProtKB-SubCell"/>
</dbReference>
<reference evidence="13 14" key="1">
    <citation type="submission" date="2020-08" db="EMBL/GenBank/DDBJ databases">
        <title>Bridging the membrane lipid divide: bacteria of the FCB group superphylum have the potential to synthesize archaeal ether lipids.</title>
        <authorList>
            <person name="Villanueva L."/>
            <person name="Von Meijenfeldt F.A.B."/>
            <person name="Westbye A.B."/>
            <person name="Yadav S."/>
            <person name="Hopmans E.C."/>
            <person name="Dutilh B.E."/>
            <person name="Sinninghe Damste J.S."/>
        </authorList>
    </citation>
    <scope>NUCLEOTIDE SEQUENCE [LARGE SCALE GENOMIC DNA]</scope>
    <source>
        <strain evidence="13">NIOZ-UU17</strain>
    </source>
</reference>
<dbReference type="PIRSF" id="PIRSF003161">
    <property type="entry name" value="FliG"/>
    <property type="match status" value="1"/>
</dbReference>
<evidence type="ECO:0000259" key="12">
    <source>
        <dbReference type="Pfam" id="PF14842"/>
    </source>
</evidence>
<keyword evidence="13" id="KW-0969">Cilium</keyword>
<dbReference type="NCBIfam" id="TIGR00207">
    <property type="entry name" value="fliG"/>
    <property type="match status" value="1"/>
</dbReference>
<evidence type="ECO:0000256" key="1">
    <source>
        <dbReference type="ARBA" id="ARBA00004117"/>
    </source>
</evidence>
<evidence type="ECO:0000313" key="14">
    <source>
        <dbReference type="Proteomes" id="UP000605201"/>
    </source>
</evidence>
<feature type="domain" description="Flagellar motor switch protein FliG N-terminal" evidence="12">
    <location>
        <begin position="10"/>
        <end position="113"/>
    </location>
</feature>
<keyword evidence="8" id="KW-0472">Membrane</keyword>